<dbReference type="InterPro" id="IPR036736">
    <property type="entry name" value="ACP-like_sf"/>
</dbReference>
<dbReference type="InterPro" id="IPR029058">
    <property type="entry name" value="AB_hydrolase_fold"/>
</dbReference>
<dbReference type="Pfam" id="PF00550">
    <property type="entry name" value="PP-binding"/>
    <property type="match status" value="1"/>
</dbReference>
<dbReference type="FunFam" id="3.40.50.980:FF:000002">
    <property type="entry name" value="Enterobactin synthetase component F"/>
    <property type="match status" value="1"/>
</dbReference>
<evidence type="ECO:0000256" key="2">
    <source>
        <dbReference type="ARBA" id="ARBA00006432"/>
    </source>
</evidence>
<feature type="region of interest" description="Disordered" evidence="5">
    <location>
        <begin position="939"/>
        <end position="961"/>
    </location>
</feature>
<reference evidence="7 8" key="1">
    <citation type="submission" date="2019-06" db="EMBL/GenBank/DDBJ databases">
        <title>Sequencing the genomes of 1000 actinobacteria strains.</title>
        <authorList>
            <person name="Klenk H.-P."/>
        </authorList>
    </citation>
    <scope>NUCLEOTIDE SEQUENCE [LARGE SCALE GENOMIC DNA]</scope>
    <source>
        <strain evidence="7 8">DSM 44826</strain>
    </source>
</reference>
<dbReference type="FunFam" id="3.40.50.12780:FF:000012">
    <property type="entry name" value="Non-ribosomal peptide synthetase"/>
    <property type="match status" value="1"/>
</dbReference>
<dbReference type="GO" id="GO:0072330">
    <property type="term" value="P:monocarboxylic acid biosynthetic process"/>
    <property type="evidence" value="ECO:0007669"/>
    <property type="project" value="UniProtKB-ARBA"/>
</dbReference>
<keyword evidence="3" id="KW-0596">Phosphopantetheine</keyword>
<dbReference type="GO" id="GO:0031177">
    <property type="term" value="F:phosphopantetheine binding"/>
    <property type="evidence" value="ECO:0007669"/>
    <property type="project" value="InterPro"/>
</dbReference>
<dbReference type="InterPro" id="IPR023213">
    <property type="entry name" value="CAT-like_dom_sf"/>
</dbReference>
<dbReference type="PANTHER" id="PTHR45527">
    <property type="entry name" value="NONRIBOSOMAL PEPTIDE SYNTHETASE"/>
    <property type="match status" value="1"/>
</dbReference>
<dbReference type="Pfam" id="PF00668">
    <property type="entry name" value="Condensation"/>
    <property type="match status" value="1"/>
</dbReference>
<sequence>MSKNAIEDILPVTPFQEGLIFHAGYDTTTADVYTAQFAFELHGPLDAVALRAAAATVLRRHPALRTAFRQRPGGDWVQVVAADPPLLWRELDLSTRPEAERAAELERLLAEDCAHRFDLGRARLVRFSLLRLDEQRHVLVLMNHHLVLDGWSTAHLMGELLALYAGTGDPLPAARPYRDYVAWLGKQDRQPSLDAWQAALAGVEEPTLLAGPPSAAVAERPERVELEFSAEQTRALLGLARGHGLTLNSLVQGAWGILLGTLTGRTDVLFGATVSGRPAELAGAEEIVGLLINTVPVRVRLDRGQTVAELLATVQAEQAALTPHHHTALTDLHAATGRGTLFDTLVVFENYPVDPAALRLPGAPVIADVQVRDGVHYPLRLQVLPGQRLRIALDHRPDLLDREQVRRIAQRLRQLLPAMAADPHCPVARLDLLTPEERELVQQTWNATDHPVPDTTLAELIERQVARTPDATALHGPDGDTRSYAQLNAEANRLAHLLAELGAGPESTVGVALPRSPELVVALLAVLKSGAAYLPLDPDHPPARTADILDDAAPRLVLTTAELAAAVPAHLPALGLDDARVRERLGAQPATDPVAGRPHGASPAYLIYTSGSTGRPKGVLVEHRAIVNRLLWMQDRYRLDATDRVLQKTPAGFDVSVWEFFWPLISGAALVVAPPGAHREPERLARLIRETGVTTAHFVPSMLRAFVDEPASAGCTGLRRVFCSGEALPAELVGDFHAVCAAPLFNLYGPTEAAVDVTHWDCPAEGTPTAVPIGRPVWNTRTYVLDAALRPVPPGVVGELYLAGVQLARGYLGRAGLTAERFVACPFGEPGAVMYRTGDLASWDQDGCLRYAGRTDHQVKIRGQRIELGEIEAVLDRHPAVAQAAVTALDGRLTGYVRPAGPHDGLVPVLKRHLAEQLPAVWRPSTLVLLEHWPLTPNGKLDRKALPQPQAPGTTAGRAPRTPQEELLCGLFAEVLGVDPVGIDDDFFDLGGHSLLAGRVISRIRTALDVDLPLGALFENPTVARLTEAAAAQSGIPKRPALRRMPRPEEDE</sequence>
<dbReference type="Gene3D" id="2.30.38.10">
    <property type="entry name" value="Luciferase, Domain 3"/>
    <property type="match status" value="1"/>
</dbReference>
<gene>
    <name evidence="7" type="ORF">FHX73_1672</name>
</gene>
<feature type="region of interest" description="Disordered" evidence="5">
    <location>
        <begin position="1031"/>
        <end position="1052"/>
    </location>
</feature>
<dbReference type="GO" id="GO:0043041">
    <property type="term" value="P:amino acid activation for nonribosomal peptide biosynthetic process"/>
    <property type="evidence" value="ECO:0007669"/>
    <property type="project" value="TreeGrafter"/>
</dbReference>
<dbReference type="Gene3D" id="3.30.300.30">
    <property type="match status" value="1"/>
</dbReference>
<name>A0A561SDH2_9ACTN</name>
<dbReference type="FunFam" id="1.10.1200.10:FF:000016">
    <property type="entry name" value="Non-ribosomal peptide synthase"/>
    <property type="match status" value="1"/>
</dbReference>
<dbReference type="Gene3D" id="3.30.559.30">
    <property type="entry name" value="Nonribosomal peptide synthetase, condensation domain"/>
    <property type="match status" value="1"/>
</dbReference>
<protein>
    <submittedName>
        <fullName evidence="7">Amino acid adenylation domain-containing protein</fullName>
    </submittedName>
</protein>
<dbReference type="AlphaFoldDB" id="A0A561SDH2"/>
<dbReference type="Gene3D" id="3.30.559.10">
    <property type="entry name" value="Chloramphenicol acetyltransferase-like domain"/>
    <property type="match status" value="1"/>
</dbReference>
<dbReference type="PANTHER" id="PTHR45527:SF1">
    <property type="entry name" value="FATTY ACID SYNTHASE"/>
    <property type="match status" value="1"/>
</dbReference>
<dbReference type="NCBIfam" id="TIGR01733">
    <property type="entry name" value="AA-adenyl-dom"/>
    <property type="match status" value="1"/>
</dbReference>
<evidence type="ECO:0000256" key="4">
    <source>
        <dbReference type="ARBA" id="ARBA00022553"/>
    </source>
</evidence>
<dbReference type="GO" id="GO:0003824">
    <property type="term" value="F:catalytic activity"/>
    <property type="evidence" value="ECO:0007669"/>
    <property type="project" value="InterPro"/>
</dbReference>
<keyword evidence="8" id="KW-1185">Reference proteome</keyword>
<keyword evidence="4" id="KW-0597">Phosphoprotein</keyword>
<dbReference type="CDD" id="cd19543">
    <property type="entry name" value="DCL_NRPS"/>
    <property type="match status" value="1"/>
</dbReference>
<dbReference type="SUPFAM" id="SSF56801">
    <property type="entry name" value="Acetyl-CoA synthetase-like"/>
    <property type="match status" value="1"/>
</dbReference>
<evidence type="ECO:0000259" key="6">
    <source>
        <dbReference type="PROSITE" id="PS50075"/>
    </source>
</evidence>
<evidence type="ECO:0000313" key="8">
    <source>
        <dbReference type="Proteomes" id="UP000317940"/>
    </source>
</evidence>
<dbReference type="SUPFAM" id="SSF52777">
    <property type="entry name" value="CoA-dependent acyltransferases"/>
    <property type="match status" value="2"/>
</dbReference>
<dbReference type="GO" id="GO:0017000">
    <property type="term" value="P:antibiotic biosynthetic process"/>
    <property type="evidence" value="ECO:0007669"/>
    <property type="project" value="UniProtKB-ARBA"/>
</dbReference>
<dbReference type="InterPro" id="IPR020845">
    <property type="entry name" value="AMP-binding_CS"/>
</dbReference>
<dbReference type="InterPro" id="IPR025110">
    <property type="entry name" value="AMP-bd_C"/>
</dbReference>
<dbReference type="InterPro" id="IPR000873">
    <property type="entry name" value="AMP-dep_synth/lig_dom"/>
</dbReference>
<dbReference type="Gene3D" id="3.40.50.1820">
    <property type="entry name" value="alpha/beta hydrolase"/>
    <property type="match status" value="1"/>
</dbReference>
<dbReference type="InterPro" id="IPR001242">
    <property type="entry name" value="Condensation_dom"/>
</dbReference>
<dbReference type="Pfam" id="PF13193">
    <property type="entry name" value="AMP-binding_C"/>
    <property type="match status" value="1"/>
</dbReference>
<dbReference type="Pfam" id="PF00501">
    <property type="entry name" value="AMP-binding"/>
    <property type="match status" value="1"/>
</dbReference>
<dbReference type="RefSeq" id="WP_145910911.1">
    <property type="nucleotide sequence ID" value="NZ_BAAAMZ010000035.1"/>
</dbReference>
<dbReference type="Gene3D" id="3.40.50.980">
    <property type="match status" value="2"/>
</dbReference>
<dbReference type="SUPFAM" id="SSF47336">
    <property type="entry name" value="ACP-like"/>
    <property type="match status" value="1"/>
</dbReference>
<dbReference type="FunFam" id="3.40.50.980:FF:000001">
    <property type="entry name" value="Non-ribosomal peptide synthetase"/>
    <property type="match status" value="1"/>
</dbReference>
<dbReference type="Proteomes" id="UP000317940">
    <property type="component" value="Unassembled WGS sequence"/>
</dbReference>
<evidence type="ECO:0000256" key="1">
    <source>
        <dbReference type="ARBA" id="ARBA00001957"/>
    </source>
</evidence>
<dbReference type="OrthoDB" id="3867393at2"/>
<dbReference type="PROSITE" id="PS00455">
    <property type="entry name" value="AMP_BINDING"/>
    <property type="match status" value="1"/>
</dbReference>
<accession>A0A561SDH2</accession>
<proteinExistence type="inferred from homology"/>
<dbReference type="FunFam" id="2.30.38.10:FF:000001">
    <property type="entry name" value="Non-ribosomal peptide synthetase PvdI"/>
    <property type="match status" value="1"/>
</dbReference>
<dbReference type="GO" id="GO:0008610">
    <property type="term" value="P:lipid biosynthetic process"/>
    <property type="evidence" value="ECO:0007669"/>
    <property type="project" value="UniProtKB-ARBA"/>
</dbReference>
<dbReference type="InterPro" id="IPR045851">
    <property type="entry name" value="AMP-bd_C_sf"/>
</dbReference>
<evidence type="ECO:0000256" key="5">
    <source>
        <dbReference type="SAM" id="MobiDB-lite"/>
    </source>
</evidence>
<comment type="caution">
    <text evidence="7">The sequence shown here is derived from an EMBL/GenBank/DDBJ whole genome shotgun (WGS) entry which is preliminary data.</text>
</comment>
<comment type="similarity">
    <text evidence="2">Belongs to the ATP-dependent AMP-binding enzyme family.</text>
</comment>
<dbReference type="InterPro" id="IPR010071">
    <property type="entry name" value="AA_adenyl_dom"/>
</dbReference>
<organism evidence="7 8">
    <name type="scientific">Kitasatospora viridis</name>
    <dbReference type="NCBI Taxonomy" id="281105"/>
    <lineage>
        <taxon>Bacteria</taxon>
        <taxon>Bacillati</taxon>
        <taxon>Actinomycetota</taxon>
        <taxon>Actinomycetes</taxon>
        <taxon>Kitasatosporales</taxon>
        <taxon>Streptomycetaceae</taxon>
        <taxon>Kitasatospora</taxon>
    </lineage>
</organism>
<dbReference type="PROSITE" id="PS50075">
    <property type="entry name" value="CARRIER"/>
    <property type="match status" value="1"/>
</dbReference>
<dbReference type="EMBL" id="VIWT01000006">
    <property type="protein sequence ID" value="TWF72921.1"/>
    <property type="molecule type" value="Genomic_DNA"/>
</dbReference>
<comment type="cofactor">
    <cofactor evidence="1">
        <name>pantetheine 4'-phosphate</name>
        <dbReference type="ChEBI" id="CHEBI:47942"/>
    </cofactor>
</comment>
<feature type="domain" description="Carrier" evidence="6">
    <location>
        <begin position="959"/>
        <end position="1034"/>
    </location>
</feature>
<dbReference type="GO" id="GO:0005829">
    <property type="term" value="C:cytosol"/>
    <property type="evidence" value="ECO:0007669"/>
    <property type="project" value="TreeGrafter"/>
</dbReference>
<evidence type="ECO:0000313" key="7">
    <source>
        <dbReference type="EMBL" id="TWF72921.1"/>
    </source>
</evidence>
<dbReference type="InterPro" id="IPR020806">
    <property type="entry name" value="PKS_PP-bd"/>
</dbReference>
<dbReference type="CDD" id="cd17646">
    <property type="entry name" value="A_NRPS_AB3403-like"/>
    <property type="match status" value="1"/>
</dbReference>
<evidence type="ECO:0000256" key="3">
    <source>
        <dbReference type="ARBA" id="ARBA00022450"/>
    </source>
</evidence>
<dbReference type="InterPro" id="IPR009081">
    <property type="entry name" value="PP-bd_ACP"/>
</dbReference>
<dbReference type="GO" id="GO:0044550">
    <property type="term" value="P:secondary metabolite biosynthetic process"/>
    <property type="evidence" value="ECO:0007669"/>
    <property type="project" value="TreeGrafter"/>
</dbReference>
<dbReference type="SMART" id="SM00823">
    <property type="entry name" value="PKS_PP"/>
    <property type="match status" value="1"/>
</dbReference>